<sequence>PVPEQPLQQQPEQHEGAAAGPDAAALPGQLPAEPVAAAEGQAAAGAAAAAAAAPPPPQPHPLPAGAAVDDVAAAANDDFPGAAAAAAADAAAAAAGGGGGGVAAEDEVQQDNRVRLLSRSVRWLWSVAQLGTDMASLAQPLHQQPSGGPGAGRPHACRLFRAQPELVRHAEAVVTATLGYGGSRSSGGGASAGGSSSSGKEGSAPLELQQQPERPQQGEMHVHDRLQRRLDALVIEPPGSCEAWRASLAGLMATCTAAAVRHRAVEVVAAMSDVRARLATAVTVAAVFAQQRQLGLAAEVLLAAYGSAPPPLGGGEGDGATRADTVAAAAAVRHPSDGAGTGEEAGAAASGGGDSDGDAMQVDGNSAPAPPLGSPSAPPRPPVAPAAPAAAPPHAPLLFSLTISGHSALLWACAHLDHLARIANQTARAAHPSPSSSSSSSSSAHSAAALAAAAEECRLLVPLVQALPEPFLERCATAVPSALSPTDLARQLLMSSLGRPQVLVGAGDAALALRHLVYYSRLQLRSPSQEPPLERELSQVALLLTSLVRLLDERQQLEQQAGQ</sequence>
<protein>
    <submittedName>
        <fullName evidence="2">Uncharacterized protein</fullName>
    </submittedName>
</protein>
<gene>
    <name evidence="2" type="ORF">Agub_g8490</name>
</gene>
<feature type="region of interest" description="Disordered" evidence="1">
    <location>
        <begin position="334"/>
        <end position="390"/>
    </location>
</feature>
<keyword evidence="3" id="KW-1185">Reference proteome</keyword>
<feature type="compositionally biased region" description="Gly residues" evidence="1">
    <location>
        <begin position="339"/>
        <end position="354"/>
    </location>
</feature>
<reference evidence="2 3" key="1">
    <citation type="journal article" date="2021" name="Sci. Rep.">
        <title>Genome sequencing of the multicellular alga Astrephomene provides insights into convergent evolution of germ-soma differentiation.</title>
        <authorList>
            <person name="Yamashita S."/>
            <person name="Yamamoto K."/>
            <person name="Matsuzaki R."/>
            <person name="Suzuki S."/>
            <person name="Yamaguchi H."/>
            <person name="Hirooka S."/>
            <person name="Minakuchi Y."/>
            <person name="Miyagishima S."/>
            <person name="Kawachi M."/>
            <person name="Toyoda A."/>
            <person name="Nozaki H."/>
        </authorList>
    </citation>
    <scope>NUCLEOTIDE SEQUENCE [LARGE SCALE GENOMIC DNA]</scope>
    <source>
        <strain evidence="2 3">NIES-4017</strain>
    </source>
</reference>
<feature type="non-terminal residue" evidence="2">
    <location>
        <position position="1"/>
    </location>
</feature>
<feature type="region of interest" description="Disordered" evidence="1">
    <location>
        <begin position="1"/>
        <end position="68"/>
    </location>
</feature>
<feature type="compositionally biased region" description="Low complexity" evidence="1">
    <location>
        <begin position="193"/>
        <end position="217"/>
    </location>
</feature>
<feature type="compositionally biased region" description="Pro residues" evidence="1">
    <location>
        <begin position="368"/>
        <end position="390"/>
    </location>
</feature>
<comment type="caution">
    <text evidence="2">The sequence shown here is derived from an EMBL/GenBank/DDBJ whole genome shotgun (WGS) entry which is preliminary data.</text>
</comment>
<organism evidence="2 3">
    <name type="scientific">Astrephomene gubernaculifera</name>
    <dbReference type="NCBI Taxonomy" id="47775"/>
    <lineage>
        <taxon>Eukaryota</taxon>
        <taxon>Viridiplantae</taxon>
        <taxon>Chlorophyta</taxon>
        <taxon>core chlorophytes</taxon>
        <taxon>Chlorophyceae</taxon>
        <taxon>CS clade</taxon>
        <taxon>Chlamydomonadales</taxon>
        <taxon>Astrephomenaceae</taxon>
        <taxon>Astrephomene</taxon>
    </lineage>
</organism>
<name>A0AAD3HNI2_9CHLO</name>
<dbReference type="AlphaFoldDB" id="A0AAD3HNI2"/>
<evidence type="ECO:0000313" key="2">
    <source>
        <dbReference type="EMBL" id="GFR46850.1"/>
    </source>
</evidence>
<accession>A0AAD3HNI2</accession>
<feature type="compositionally biased region" description="Gly residues" evidence="1">
    <location>
        <begin position="183"/>
        <end position="192"/>
    </location>
</feature>
<feature type="compositionally biased region" description="Pro residues" evidence="1">
    <location>
        <begin position="53"/>
        <end position="62"/>
    </location>
</feature>
<dbReference type="Proteomes" id="UP001054857">
    <property type="component" value="Unassembled WGS sequence"/>
</dbReference>
<evidence type="ECO:0000256" key="1">
    <source>
        <dbReference type="SAM" id="MobiDB-lite"/>
    </source>
</evidence>
<evidence type="ECO:0000313" key="3">
    <source>
        <dbReference type="Proteomes" id="UP001054857"/>
    </source>
</evidence>
<proteinExistence type="predicted"/>
<feature type="region of interest" description="Disordered" evidence="1">
    <location>
        <begin position="183"/>
        <end position="222"/>
    </location>
</feature>
<feature type="compositionally biased region" description="Low complexity" evidence="1">
    <location>
        <begin position="1"/>
        <end position="52"/>
    </location>
</feature>
<dbReference type="EMBL" id="BMAR01000016">
    <property type="protein sequence ID" value="GFR46850.1"/>
    <property type="molecule type" value="Genomic_DNA"/>
</dbReference>
<feature type="non-terminal residue" evidence="2">
    <location>
        <position position="563"/>
    </location>
</feature>